<evidence type="ECO:0000313" key="6">
    <source>
        <dbReference type="Proteomes" id="UP001163823"/>
    </source>
</evidence>
<keyword evidence="2 4" id="KW-1133">Transmembrane helix</keyword>
<gene>
    <name evidence="5" type="ORF">O6P43_004585</name>
</gene>
<dbReference type="AlphaFoldDB" id="A0AAD7VGA8"/>
<evidence type="ECO:0000313" key="5">
    <source>
        <dbReference type="EMBL" id="KAJ7974529.1"/>
    </source>
</evidence>
<proteinExistence type="predicted"/>
<dbReference type="PANTHER" id="PTHR31218">
    <property type="entry name" value="WAT1-RELATED PROTEIN"/>
    <property type="match status" value="1"/>
</dbReference>
<protein>
    <submittedName>
        <fullName evidence="5">WAT1-related protein</fullName>
    </submittedName>
</protein>
<name>A0AAD7VGA8_QUISA</name>
<dbReference type="GO" id="GO:0016020">
    <property type="term" value="C:membrane"/>
    <property type="evidence" value="ECO:0007669"/>
    <property type="project" value="InterPro"/>
</dbReference>
<organism evidence="5 6">
    <name type="scientific">Quillaja saponaria</name>
    <name type="common">Soap bark tree</name>
    <dbReference type="NCBI Taxonomy" id="32244"/>
    <lineage>
        <taxon>Eukaryota</taxon>
        <taxon>Viridiplantae</taxon>
        <taxon>Streptophyta</taxon>
        <taxon>Embryophyta</taxon>
        <taxon>Tracheophyta</taxon>
        <taxon>Spermatophyta</taxon>
        <taxon>Magnoliopsida</taxon>
        <taxon>eudicotyledons</taxon>
        <taxon>Gunneridae</taxon>
        <taxon>Pentapetalae</taxon>
        <taxon>rosids</taxon>
        <taxon>fabids</taxon>
        <taxon>Fabales</taxon>
        <taxon>Quillajaceae</taxon>
        <taxon>Quillaja</taxon>
    </lineage>
</organism>
<reference evidence="5" key="1">
    <citation type="journal article" date="2023" name="Science">
        <title>Elucidation of the pathway for biosynthesis of saponin adjuvants from the soapbark tree.</title>
        <authorList>
            <person name="Reed J."/>
            <person name="Orme A."/>
            <person name="El-Demerdash A."/>
            <person name="Owen C."/>
            <person name="Martin L.B.B."/>
            <person name="Misra R.C."/>
            <person name="Kikuchi S."/>
            <person name="Rejzek M."/>
            <person name="Martin A.C."/>
            <person name="Harkess A."/>
            <person name="Leebens-Mack J."/>
            <person name="Louveau T."/>
            <person name="Stephenson M.J."/>
            <person name="Osbourn A."/>
        </authorList>
    </citation>
    <scope>NUCLEOTIDE SEQUENCE</scope>
    <source>
        <strain evidence="5">S10</strain>
    </source>
</reference>
<accession>A0AAD7VGA8</accession>
<sequence>MEKLTLRSSTTRAKILGAIISISGALVIVLYKGPKILSATSQSPSLALHHPLGSTQMDWILGGLLLAAQYLLVSIWYILQGIFGTCLGTLIHTWGLHVKGPLYIVSFNPLSIAIATAMSVIFLGDALYLGSVVGALILSAGF</sequence>
<evidence type="ECO:0000256" key="2">
    <source>
        <dbReference type="ARBA" id="ARBA00022989"/>
    </source>
</evidence>
<evidence type="ECO:0000256" key="1">
    <source>
        <dbReference type="ARBA" id="ARBA00022692"/>
    </source>
</evidence>
<evidence type="ECO:0000256" key="4">
    <source>
        <dbReference type="SAM" id="Phobius"/>
    </source>
</evidence>
<comment type="caution">
    <text evidence="5">The sequence shown here is derived from an EMBL/GenBank/DDBJ whole genome shotgun (WGS) entry which is preliminary data.</text>
</comment>
<dbReference type="KEGG" id="qsa:O6P43_004585"/>
<dbReference type="InterPro" id="IPR030184">
    <property type="entry name" value="WAT1-related"/>
</dbReference>
<keyword evidence="6" id="KW-1185">Reference proteome</keyword>
<feature type="transmembrane region" description="Helical" evidence="4">
    <location>
        <begin position="112"/>
        <end position="138"/>
    </location>
</feature>
<dbReference type="GO" id="GO:0022857">
    <property type="term" value="F:transmembrane transporter activity"/>
    <property type="evidence" value="ECO:0007669"/>
    <property type="project" value="InterPro"/>
</dbReference>
<keyword evidence="3 4" id="KW-0472">Membrane</keyword>
<feature type="transmembrane region" description="Helical" evidence="4">
    <location>
        <begin position="59"/>
        <end position="79"/>
    </location>
</feature>
<dbReference type="EMBL" id="JARAOO010000003">
    <property type="protein sequence ID" value="KAJ7974529.1"/>
    <property type="molecule type" value="Genomic_DNA"/>
</dbReference>
<dbReference type="Proteomes" id="UP001163823">
    <property type="component" value="Chromosome 3"/>
</dbReference>
<keyword evidence="1 4" id="KW-0812">Transmembrane</keyword>
<evidence type="ECO:0000256" key="3">
    <source>
        <dbReference type="ARBA" id="ARBA00023136"/>
    </source>
</evidence>
<feature type="transmembrane region" description="Helical" evidence="4">
    <location>
        <begin position="12"/>
        <end position="31"/>
    </location>
</feature>